<feature type="active site" description="Proton acceptor" evidence="3">
    <location>
        <position position="97"/>
    </location>
</feature>
<dbReference type="SUPFAM" id="SSF110857">
    <property type="entry name" value="Gamma-glutamyl cyclotransferase-like"/>
    <property type="match status" value="1"/>
</dbReference>
<evidence type="ECO:0000256" key="5">
    <source>
        <dbReference type="SAM" id="MobiDB-lite"/>
    </source>
</evidence>
<dbReference type="GO" id="GO:0003839">
    <property type="term" value="F:gamma-glutamylcyclotransferase activity"/>
    <property type="evidence" value="ECO:0007669"/>
    <property type="project" value="UniProtKB-EC"/>
</dbReference>
<dbReference type="AlphaFoldDB" id="A0A8H4V6X9"/>
<organism evidence="7 8">
    <name type="scientific">Ophiocordyceps sinensis</name>
    <dbReference type="NCBI Taxonomy" id="72228"/>
    <lineage>
        <taxon>Eukaryota</taxon>
        <taxon>Fungi</taxon>
        <taxon>Dikarya</taxon>
        <taxon>Ascomycota</taxon>
        <taxon>Pezizomycotina</taxon>
        <taxon>Sordariomycetes</taxon>
        <taxon>Hypocreomycetidae</taxon>
        <taxon>Hypocreales</taxon>
        <taxon>Ophiocordycipitaceae</taxon>
        <taxon>Ophiocordyceps</taxon>
    </lineage>
</organism>
<feature type="compositionally biased region" description="Pro residues" evidence="5">
    <location>
        <begin position="148"/>
        <end position="160"/>
    </location>
</feature>
<dbReference type="Pfam" id="PF06094">
    <property type="entry name" value="GGACT"/>
    <property type="match status" value="1"/>
</dbReference>
<dbReference type="OrthoDB" id="2924818at2759"/>
<dbReference type="InterPro" id="IPR017939">
    <property type="entry name" value="G-Glutamylcylcotransferase"/>
</dbReference>
<evidence type="ECO:0000256" key="2">
    <source>
        <dbReference type="ARBA" id="ARBA00023239"/>
    </source>
</evidence>
<feature type="binding site" evidence="4">
    <location>
        <begin position="28"/>
        <end position="33"/>
    </location>
    <ligand>
        <name>substrate</name>
    </ligand>
</feature>
<evidence type="ECO:0000256" key="1">
    <source>
        <dbReference type="ARBA" id="ARBA00012346"/>
    </source>
</evidence>
<comment type="caution">
    <text evidence="7">The sequence shown here is derived from an EMBL/GenBank/DDBJ whole genome shotgun (WGS) entry which is preliminary data.</text>
</comment>
<dbReference type="InterPro" id="IPR013024">
    <property type="entry name" value="GGCT-like"/>
</dbReference>
<evidence type="ECO:0000259" key="6">
    <source>
        <dbReference type="Pfam" id="PF06094"/>
    </source>
</evidence>
<dbReference type="EC" id="4.3.2.9" evidence="1"/>
<feature type="region of interest" description="Disordered" evidence="5">
    <location>
        <begin position="140"/>
        <end position="163"/>
    </location>
</feature>
<keyword evidence="8" id="KW-1185">Reference proteome</keyword>
<feature type="region of interest" description="Disordered" evidence="5">
    <location>
        <begin position="218"/>
        <end position="299"/>
    </location>
</feature>
<accession>A0A8H4V6X9</accession>
<evidence type="ECO:0000256" key="4">
    <source>
        <dbReference type="PIRSR" id="PIRSR617939-2"/>
    </source>
</evidence>
<sequence length="329" mass="36667">MAADTIDTTAASTVNNTAAAAARPTKYYFAYGSNLHVKQMKKRCPNSRYIGRARLSNHRWQINERGYANIVEADGHRVDGLVYEIDDKDEAKLDINEGVSKNAYQKRYLPVLLHRAQGPLYRRPVSWIVDKGGPAAVCRRINNKAGPGPGPGPGPSPSAPPRQHWESDVLVYISLNHVQDSAPKDEYVHRLNLGIVDAKALGVDDDYIRKCIRPFIPEASPNPSHQHHSSGETARPKSATRGVKRSTPSRTGEPSPARKGHVTNRPDEQNLHRALVRMPPNASTENVRGRSQPPRPLTPLRSRAVRRYYDAPVITVEEYMADWEWASSI</sequence>
<feature type="domain" description="Gamma-glutamylcyclotransferase AIG2-like" evidence="6">
    <location>
        <begin position="28"/>
        <end position="113"/>
    </location>
</feature>
<reference evidence="7 8" key="1">
    <citation type="journal article" date="2020" name="Genome Biol. Evol.">
        <title>A new high-quality draft genome assembly of the Chinese cordyceps Ophiocordyceps sinensis.</title>
        <authorList>
            <person name="Shu R."/>
            <person name="Zhang J."/>
            <person name="Meng Q."/>
            <person name="Zhang H."/>
            <person name="Zhou G."/>
            <person name="Li M."/>
            <person name="Wu P."/>
            <person name="Zhao Y."/>
            <person name="Chen C."/>
            <person name="Qin Q."/>
        </authorList>
    </citation>
    <scope>NUCLEOTIDE SEQUENCE [LARGE SCALE GENOMIC DNA]</scope>
    <source>
        <strain evidence="7 8">IOZ07</strain>
    </source>
</reference>
<evidence type="ECO:0000313" key="7">
    <source>
        <dbReference type="EMBL" id="KAF4509931.1"/>
    </source>
</evidence>
<proteinExistence type="predicted"/>
<keyword evidence="2" id="KW-0456">Lyase</keyword>
<evidence type="ECO:0000256" key="3">
    <source>
        <dbReference type="PIRSR" id="PIRSR617939-1"/>
    </source>
</evidence>
<dbReference type="PANTHER" id="PTHR12935">
    <property type="entry name" value="GAMMA-GLUTAMYLCYCLOTRANSFERASE"/>
    <property type="match status" value="1"/>
</dbReference>
<name>A0A8H4V6X9_9HYPO</name>
<dbReference type="PANTHER" id="PTHR12935:SF0">
    <property type="entry name" value="GAMMA-GLUTAMYLCYCLOTRANSFERASE"/>
    <property type="match status" value="1"/>
</dbReference>
<dbReference type="InterPro" id="IPR009288">
    <property type="entry name" value="AIG2-like_dom"/>
</dbReference>
<dbReference type="Proteomes" id="UP000557566">
    <property type="component" value="Unassembled WGS sequence"/>
</dbReference>
<protein>
    <recommendedName>
        <fullName evidence="1">gamma-glutamylcyclotransferase</fullName>
        <ecNumber evidence="1">4.3.2.9</ecNumber>
    </recommendedName>
</protein>
<dbReference type="CDD" id="cd06661">
    <property type="entry name" value="GGCT_like"/>
    <property type="match status" value="1"/>
</dbReference>
<dbReference type="InterPro" id="IPR036568">
    <property type="entry name" value="GGCT-like_sf"/>
</dbReference>
<gene>
    <name evidence="7" type="ORF">G6O67_001865</name>
</gene>
<dbReference type="Gene3D" id="3.10.490.10">
    <property type="entry name" value="Gamma-glutamyl cyclotransferase-like"/>
    <property type="match status" value="1"/>
</dbReference>
<dbReference type="EMBL" id="JAAVMX010000003">
    <property type="protein sequence ID" value="KAF4509931.1"/>
    <property type="molecule type" value="Genomic_DNA"/>
</dbReference>
<evidence type="ECO:0000313" key="8">
    <source>
        <dbReference type="Proteomes" id="UP000557566"/>
    </source>
</evidence>